<dbReference type="InterPro" id="IPR025665">
    <property type="entry name" value="Beta-barrel_OMP_2"/>
</dbReference>
<proteinExistence type="predicted"/>
<organism evidence="3 4">
    <name type="scientific">Adhaeribacter aerolatus</name>
    <dbReference type="NCBI Taxonomy" id="670289"/>
    <lineage>
        <taxon>Bacteria</taxon>
        <taxon>Pseudomonadati</taxon>
        <taxon>Bacteroidota</taxon>
        <taxon>Cytophagia</taxon>
        <taxon>Cytophagales</taxon>
        <taxon>Hymenobacteraceae</taxon>
        <taxon>Adhaeribacter</taxon>
    </lineage>
</organism>
<keyword evidence="4" id="KW-1185">Reference proteome</keyword>
<reference evidence="3 4" key="1">
    <citation type="submission" date="2019-07" db="EMBL/GenBank/DDBJ databases">
        <title>Whole genome shotgun sequence of Adhaeribacter aerolatus NBRC 106133.</title>
        <authorList>
            <person name="Hosoyama A."/>
            <person name="Uohara A."/>
            <person name="Ohji S."/>
            <person name="Ichikawa N."/>
        </authorList>
    </citation>
    <scope>NUCLEOTIDE SEQUENCE [LARGE SCALE GENOMIC DNA]</scope>
    <source>
        <strain evidence="3 4">NBRC 106133</strain>
    </source>
</reference>
<feature type="domain" description="Outer membrane protein beta-barrel" evidence="2">
    <location>
        <begin position="41"/>
        <end position="182"/>
    </location>
</feature>
<keyword evidence="1" id="KW-0732">Signal</keyword>
<dbReference type="SUPFAM" id="SSF56925">
    <property type="entry name" value="OMPA-like"/>
    <property type="match status" value="1"/>
</dbReference>
<dbReference type="Proteomes" id="UP000321532">
    <property type="component" value="Unassembled WGS sequence"/>
</dbReference>
<accession>A0A512B192</accession>
<dbReference type="OrthoDB" id="947434at2"/>
<dbReference type="RefSeq" id="WP_146899837.1">
    <property type="nucleotide sequence ID" value="NZ_BJYS01000025.1"/>
</dbReference>
<sequence>MKKLSFILVAILLSLTGYAQKRVTTTAPINHNLEGSTAPENTGFGIKGGLNYSDVRNTDGSINFDPKTSYHVGAFAQFSITDWFSLQPEVLYSRKGYDSTNVARRLDYFDVPLLLVFNPLDNVSFHVGPQVSLLMTVKDDDREINKEDSYNSVDYGLAGGVEARLSIFRLGARYNLGMNQIYQDTYRSIANNVNKDIKNGAFQVYVGIGFR</sequence>
<comment type="caution">
    <text evidence="3">The sequence shown here is derived from an EMBL/GenBank/DDBJ whole genome shotgun (WGS) entry which is preliminary data.</text>
</comment>
<dbReference type="Pfam" id="PF13568">
    <property type="entry name" value="OMP_b-brl_2"/>
    <property type="match status" value="1"/>
</dbReference>
<dbReference type="AlphaFoldDB" id="A0A512B192"/>
<evidence type="ECO:0000313" key="3">
    <source>
        <dbReference type="EMBL" id="GEO05567.1"/>
    </source>
</evidence>
<gene>
    <name evidence="3" type="ORF">AAE02nite_32310</name>
</gene>
<evidence type="ECO:0000256" key="1">
    <source>
        <dbReference type="SAM" id="SignalP"/>
    </source>
</evidence>
<name>A0A512B192_9BACT</name>
<feature type="signal peptide" evidence="1">
    <location>
        <begin position="1"/>
        <end position="19"/>
    </location>
</feature>
<dbReference type="EMBL" id="BJYS01000025">
    <property type="protein sequence ID" value="GEO05567.1"/>
    <property type="molecule type" value="Genomic_DNA"/>
</dbReference>
<protein>
    <recommendedName>
        <fullName evidence="2">Outer membrane protein beta-barrel domain-containing protein</fullName>
    </recommendedName>
</protein>
<feature type="chain" id="PRO_5021824065" description="Outer membrane protein beta-barrel domain-containing protein" evidence="1">
    <location>
        <begin position="20"/>
        <end position="211"/>
    </location>
</feature>
<evidence type="ECO:0000259" key="2">
    <source>
        <dbReference type="Pfam" id="PF13568"/>
    </source>
</evidence>
<dbReference type="InterPro" id="IPR011250">
    <property type="entry name" value="OMP/PagP_B-barrel"/>
</dbReference>
<evidence type="ECO:0000313" key="4">
    <source>
        <dbReference type="Proteomes" id="UP000321532"/>
    </source>
</evidence>